<dbReference type="InterPro" id="IPR025733">
    <property type="entry name" value="PAPs_C"/>
</dbReference>
<feature type="domain" description="Purple acid phosphatase C-terminal" evidence="8">
    <location>
        <begin position="524"/>
        <end position="596"/>
    </location>
</feature>
<keyword evidence="6" id="KW-0378">Hydrolase</keyword>
<comment type="subcellular location">
    <subcellularLocation>
        <location evidence="1">Secreted</location>
    </subcellularLocation>
</comment>
<dbReference type="SUPFAM" id="SSF49363">
    <property type="entry name" value="Purple acid phosphatase, N-terminal domain"/>
    <property type="match status" value="1"/>
</dbReference>
<dbReference type="OrthoDB" id="45007at2759"/>
<dbReference type="GO" id="GO:0003993">
    <property type="term" value="F:acid phosphatase activity"/>
    <property type="evidence" value="ECO:0007669"/>
    <property type="project" value="UniProtKB-EC"/>
</dbReference>
<evidence type="ECO:0000256" key="2">
    <source>
        <dbReference type="ARBA" id="ARBA00011738"/>
    </source>
</evidence>
<dbReference type="Gene3D" id="3.60.21.10">
    <property type="match status" value="1"/>
</dbReference>
<dbReference type="InterPro" id="IPR008963">
    <property type="entry name" value="Purple_acid_Pase-like_N"/>
</dbReference>
<dbReference type="InterPro" id="IPR041792">
    <property type="entry name" value="MPP_PAP"/>
</dbReference>
<dbReference type="CDD" id="cd00839">
    <property type="entry name" value="MPP_PAPs"/>
    <property type="match status" value="1"/>
</dbReference>
<evidence type="ECO:0000259" key="8">
    <source>
        <dbReference type="Pfam" id="PF14008"/>
    </source>
</evidence>
<dbReference type="InterPro" id="IPR015914">
    <property type="entry name" value="PAPs_N"/>
</dbReference>
<sequence>MKPEWSLRTNQKLDIFETQGCLIYSQPTISTSPEILNTSGDNISIFWKGINNASINDMIAIYYPPNSNILMPIGFIMCSDSVSWKEGYGSVEIPLVNVRDTYVFRLWIQNQQPQIQPVLQYDNATLSLVATSNNVTFQNPFEPTKVYTSLTNSSSEIRIMWISGTNDQPFVQYGLSPSQLYYTSTGTSVTYTIDQMCAAPANDPNNWRDPGYFQDVVIDNLTPSTTYYYRVGSKNSGMSVQTYQLVSPPKIGTEAYVVAFGDLGVETEFIANFDNQPSSIETIANINTIIKTPLEQSQLFKKLGRPLYQDGLMSGSDFRENETMVPWAIHHIGDISYARGVAVVWDYFQDMMEDVTSYASYQVAVGNHDYDFIGQPFKPSWSDYGADSGGECGIPYATRYHMPGAENQTYRNDWYSYNYGPIHFVVMSSEHDFLFGSPQYEWIVQDLQSVDRMVTPWIVFSGHRPMYASELLGIAAPMYDNLRETYEPLLIKYNVNLVLTGHIHAYERICGINNFTCASSDNDAPVHVLIGMAGCSWLGLWTDNPFKPLVGGVGEQPQPEWSIFRTTNYGYTRFYANQTDLLFEYVGNHRNLVHDSFWLKNNYYN</sequence>
<keyword evidence="4" id="KW-0732">Signal</keyword>
<reference evidence="11" key="1">
    <citation type="journal article" date="2011" name="Genome Res.">
        <title>Phylogeny-wide analysis of social amoeba genomes highlights ancient origins for complex intercellular communication.</title>
        <authorList>
            <person name="Heidel A.J."/>
            <person name="Lawal H.M."/>
            <person name="Felder M."/>
            <person name="Schilde C."/>
            <person name="Helps N.R."/>
            <person name="Tunggal B."/>
            <person name="Rivero F."/>
            <person name="John U."/>
            <person name="Schleicher M."/>
            <person name="Eichinger L."/>
            <person name="Platzer M."/>
            <person name="Noegel A.A."/>
            <person name="Schaap P."/>
            <person name="Gloeckner G."/>
        </authorList>
    </citation>
    <scope>NUCLEOTIDE SEQUENCE [LARGE SCALE GENOMIC DNA]</scope>
    <source>
        <strain evidence="11">SH3</strain>
    </source>
</reference>
<dbReference type="PANTHER" id="PTHR45778:SF7">
    <property type="entry name" value="PURPLE ACID PHOSPHATASE"/>
    <property type="match status" value="1"/>
</dbReference>
<dbReference type="Pfam" id="PF16656">
    <property type="entry name" value="Pur_ac_phosph_N"/>
    <property type="match status" value="1"/>
</dbReference>
<evidence type="ECO:0000313" key="10">
    <source>
        <dbReference type="EMBL" id="EGG14718.1"/>
    </source>
</evidence>
<comment type="subunit">
    <text evidence="2">Homodimer.</text>
</comment>
<dbReference type="Pfam" id="PF14008">
    <property type="entry name" value="Metallophos_C"/>
    <property type="match status" value="1"/>
</dbReference>
<dbReference type="InterPro" id="IPR004843">
    <property type="entry name" value="Calcineurin-like_PHP"/>
</dbReference>
<dbReference type="Pfam" id="PF00149">
    <property type="entry name" value="Metallophos"/>
    <property type="match status" value="1"/>
</dbReference>
<dbReference type="EC" id="3.1.3.2" evidence="6"/>
<organism evidence="10 11">
    <name type="scientific">Cavenderia fasciculata</name>
    <name type="common">Slime mold</name>
    <name type="synonym">Dictyostelium fasciculatum</name>
    <dbReference type="NCBI Taxonomy" id="261658"/>
    <lineage>
        <taxon>Eukaryota</taxon>
        <taxon>Amoebozoa</taxon>
        <taxon>Evosea</taxon>
        <taxon>Eumycetozoa</taxon>
        <taxon>Dictyostelia</taxon>
        <taxon>Acytosteliales</taxon>
        <taxon>Cavenderiaceae</taxon>
        <taxon>Cavenderia</taxon>
    </lineage>
</organism>
<dbReference type="SUPFAM" id="SSF56300">
    <property type="entry name" value="Metallo-dependent phosphatases"/>
    <property type="match status" value="1"/>
</dbReference>
<comment type="similarity">
    <text evidence="6">Belongs to the metallophosphoesterase superfamily. Purple acid phosphatase family.</text>
</comment>
<dbReference type="GO" id="GO:0005576">
    <property type="term" value="C:extracellular region"/>
    <property type="evidence" value="ECO:0007669"/>
    <property type="project" value="UniProtKB-SubCell"/>
</dbReference>
<dbReference type="Proteomes" id="UP000007797">
    <property type="component" value="Unassembled WGS sequence"/>
</dbReference>
<keyword evidence="5" id="KW-0325">Glycoprotein</keyword>
<feature type="domain" description="Purple acid phosphatase N-terminal" evidence="9">
    <location>
        <begin position="143"/>
        <end position="239"/>
    </location>
</feature>
<keyword evidence="11" id="KW-1185">Reference proteome</keyword>
<dbReference type="InterPro" id="IPR029052">
    <property type="entry name" value="Metallo-depent_PP-like"/>
</dbReference>
<protein>
    <recommendedName>
        <fullName evidence="6">Purple acid phosphatase</fullName>
        <ecNumber evidence="6">3.1.3.2</ecNumber>
    </recommendedName>
</protein>
<comment type="catalytic activity">
    <reaction evidence="6">
        <text>a phosphate monoester + H2O = an alcohol + phosphate</text>
        <dbReference type="Rhea" id="RHEA:15017"/>
        <dbReference type="ChEBI" id="CHEBI:15377"/>
        <dbReference type="ChEBI" id="CHEBI:30879"/>
        <dbReference type="ChEBI" id="CHEBI:43474"/>
        <dbReference type="ChEBI" id="CHEBI:67140"/>
        <dbReference type="EC" id="3.1.3.2"/>
    </reaction>
</comment>
<dbReference type="Gene3D" id="2.60.40.380">
    <property type="entry name" value="Purple acid phosphatase-like, N-terminal"/>
    <property type="match status" value="1"/>
</dbReference>
<dbReference type="PANTHER" id="PTHR45778">
    <property type="entry name" value="PURPLE ACID PHOSPHATASE-RELATED"/>
    <property type="match status" value="1"/>
</dbReference>
<dbReference type="GO" id="GO:0046872">
    <property type="term" value="F:metal ion binding"/>
    <property type="evidence" value="ECO:0007669"/>
    <property type="project" value="InterPro"/>
</dbReference>
<dbReference type="AlphaFoldDB" id="F4QBY0"/>
<feature type="domain" description="Calcineurin-like phosphoesterase" evidence="7">
    <location>
        <begin position="331"/>
        <end position="506"/>
    </location>
</feature>
<evidence type="ECO:0000256" key="5">
    <source>
        <dbReference type="ARBA" id="ARBA00023180"/>
    </source>
</evidence>
<keyword evidence="3" id="KW-0964">Secreted</keyword>
<dbReference type="KEGG" id="dfa:DFA_10978"/>
<evidence type="ECO:0000256" key="6">
    <source>
        <dbReference type="RuleBase" id="RU361203"/>
    </source>
</evidence>
<accession>F4QBY0</accession>
<evidence type="ECO:0000256" key="1">
    <source>
        <dbReference type="ARBA" id="ARBA00004613"/>
    </source>
</evidence>
<dbReference type="EMBL" id="GL883028">
    <property type="protein sequence ID" value="EGG14718.1"/>
    <property type="molecule type" value="Genomic_DNA"/>
</dbReference>
<dbReference type="OMA" id="ITSKIQW"/>
<dbReference type="RefSeq" id="XP_004351226.1">
    <property type="nucleotide sequence ID" value="XM_004351174.1"/>
</dbReference>
<gene>
    <name evidence="10" type="ORF">DFA_10978</name>
</gene>
<evidence type="ECO:0000313" key="11">
    <source>
        <dbReference type="Proteomes" id="UP000007797"/>
    </source>
</evidence>
<proteinExistence type="inferred from homology"/>
<evidence type="ECO:0000256" key="4">
    <source>
        <dbReference type="ARBA" id="ARBA00022729"/>
    </source>
</evidence>
<evidence type="ECO:0000256" key="3">
    <source>
        <dbReference type="ARBA" id="ARBA00022525"/>
    </source>
</evidence>
<evidence type="ECO:0000259" key="7">
    <source>
        <dbReference type="Pfam" id="PF00149"/>
    </source>
</evidence>
<evidence type="ECO:0000259" key="9">
    <source>
        <dbReference type="Pfam" id="PF16656"/>
    </source>
</evidence>
<name>F4QBY0_CACFS</name>
<dbReference type="GeneID" id="14866622"/>